<gene>
    <name evidence="2" type="ORF">C1638_005550</name>
</gene>
<reference evidence="2" key="1">
    <citation type="submission" date="2018-04" db="EMBL/GenBank/DDBJ databases">
        <title>Draft Genome Sequences of Chryseobacterium lactis NCTC11390T isolated from milk, Chryseobacterium oncorhynchi 701B-08T from rainbow trout, and Chryseobacterium viscerum 687B-08T from diseased fish.</title>
        <authorList>
            <person name="Jeong J.-J."/>
            <person name="Lee Y.J."/>
            <person name="Pathiraja D."/>
            <person name="Park B."/>
            <person name="Choi I.-G."/>
            <person name="Kim K.D."/>
        </authorList>
    </citation>
    <scope>NUCLEOTIDE SEQUENCE [LARGE SCALE GENOMIC DNA]</scope>
    <source>
        <strain evidence="2">701B-08</strain>
    </source>
</reference>
<evidence type="ECO:0000313" key="2">
    <source>
        <dbReference type="EMBL" id="PWN68061.1"/>
    </source>
</evidence>
<dbReference type="RefSeq" id="WP_109618928.1">
    <property type="nucleotide sequence ID" value="NZ_PPEI02000001.1"/>
</dbReference>
<dbReference type="OrthoDB" id="1250310at2"/>
<dbReference type="EMBL" id="PPEI02000001">
    <property type="protein sequence ID" value="PWN68061.1"/>
    <property type="molecule type" value="Genomic_DNA"/>
</dbReference>
<sequence>MKVNFTKYIALLLAICIPLVSFGQNISKDKQKLETKAEQFTQKIITLISQKDYETLNELTTQKVYCYLCFETAPEKNAFVNKKAFYSKHIDNIFNKDLLERLKRNEIKFAIDKDDPSFSDRDYIVLYTTHRPNEFGDGHEGAQFVFWLKDEKGILKFSGVETVP</sequence>
<comment type="caution">
    <text evidence="2">The sequence shown here is derived from an EMBL/GenBank/DDBJ whole genome shotgun (WGS) entry which is preliminary data.</text>
</comment>
<keyword evidence="3" id="KW-1185">Reference proteome</keyword>
<name>A0A316X2W5_9FLAO</name>
<keyword evidence="1" id="KW-0732">Signal</keyword>
<proteinExistence type="predicted"/>
<evidence type="ECO:0000313" key="3">
    <source>
        <dbReference type="Proteomes" id="UP000236182"/>
    </source>
</evidence>
<organism evidence="2 3">
    <name type="scientific">Chryseobacterium oncorhynchi</name>
    <dbReference type="NCBI Taxonomy" id="741074"/>
    <lineage>
        <taxon>Bacteria</taxon>
        <taxon>Pseudomonadati</taxon>
        <taxon>Bacteroidota</taxon>
        <taxon>Flavobacteriia</taxon>
        <taxon>Flavobacteriales</taxon>
        <taxon>Weeksellaceae</taxon>
        <taxon>Chryseobacterium group</taxon>
        <taxon>Chryseobacterium</taxon>
    </lineage>
</organism>
<accession>A0A316X2W5</accession>
<evidence type="ECO:0008006" key="4">
    <source>
        <dbReference type="Google" id="ProtNLM"/>
    </source>
</evidence>
<protein>
    <recommendedName>
        <fullName evidence="4">Nuclear transport factor 2 family protein</fullName>
    </recommendedName>
</protein>
<feature type="chain" id="PRO_5016404624" description="Nuclear transport factor 2 family protein" evidence="1">
    <location>
        <begin position="24"/>
        <end position="164"/>
    </location>
</feature>
<feature type="signal peptide" evidence="1">
    <location>
        <begin position="1"/>
        <end position="23"/>
    </location>
</feature>
<dbReference type="AlphaFoldDB" id="A0A316X2W5"/>
<evidence type="ECO:0000256" key="1">
    <source>
        <dbReference type="SAM" id="SignalP"/>
    </source>
</evidence>
<dbReference type="Proteomes" id="UP000236182">
    <property type="component" value="Unassembled WGS sequence"/>
</dbReference>